<sequence>MRALHFGAGNIGRGFIGLLLSNSGYKVTFSDVNETLVGHLQERGAYTVRLANETQDEFHVEGVSAILGKQIDVVADAVAEADLVTTAVGVNILKHIAEGIARGIERRIERGAQPLHVIACENAIGGSTQLKEHVYSHLSEAMQQRAEGLIAFPDAAVDRIVPLQHNEDPLEVTVEPFYEWVVDESQMLPGFHRIEGVHYVDHLEPYIERKLFTVNTGHCSAAYLGFIQGYSTIQEAMAHEDIVKQVEQIMNETGALLVKKYGFDSAEHERYIHKILDRFRNPYLTDEVTRVGRSPIRKLSSNDRLVRPAMQAFDLGLHPVYLPKAMAAAFLFRDEADQESMDIQAAVSREGIDKAITRYTSIPQEHPLHASIAAEYEQLKNQVHS</sequence>
<dbReference type="InterPro" id="IPR023028">
    <property type="entry name" value="Mannitol_1_phos_5_DH"/>
</dbReference>
<evidence type="ECO:0000313" key="11">
    <source>
        <dbReference type="Proteomes" id="UP001649230"/>
    </source>
</evidence>
<accession>A0ABY3SE65</accession>
<dbReference type="NCBIfam" id="NF002646">
    <property type="entry name" value="PRK02318.1-2"/>
    <property type="match status" value="1"/>
</dbReference>
<dbReference type="InterPro" id="IPR013328">
    <property type="entry name" value="6PGD_dom2"/>
</dbReference>
<keyword evidence="5 7" id="KW-0520">NAD</keyword>
<feature type="binding site" evidence="7">
    <location>
        <begin position="3"/>
        <end position="14"/>
    </location>
    <ligand>
        <name>NAD(+)</name>
        <dbReference type="ChEBI" id="CHEBI:57540"/>
    </ligand>
</feature>
<evidence type="ECO:0000256" key="2">
    <source>
        <dbReference type="ARBA" id="ARBA00012939"/>
    </source>
</evidence>
<proteinExistence type="inferred from homology"/>
<dbReference type="NCBIfam" id="NF002652">
    <property type="entry name" value="PRK02318.2-5"/>
    <property type="match status" value="1"/>
</dbReference>
<keyword evidence="4 7" id="KW-0560">Oxidoreductase</keyword>
<dbReference type="NCBIfam" id="NF002647">
    <property type="entry name" value="PRK02318.1-3"/>
    <property type="match status" value="1"/>
</dbReference>
<dbReference type="InterPro" id="IPR008927">
    <property type="entry name" value="6-PGluconate_DH-like_C_sf"/>
</dbReference>
<comment type="catalytic activity">
    <reaction evidence="6 7">
        <text>D-mannitol 1-phosphate + NAD(+) = beta-D-fructose 6-phosphate + NADH + H(+)</text>
        <dbReference type="Rhea" id="RHEA:19661"/>
        <dbReference type="ChEBI" id="CHEBI:15378"/>
        <dbReference type="ChEBI" id="CHEBI:57540"/>
        <dbReference type="ChEBI" id="CHEBI:57634"/>
        <dbReference type="ChEBI" id="CHEBI:57945"/>
        <dbReference type="ChEBI" id="CHEBI:61381"/>
        <dbReference type="EC" id="1.1.1.17"/>
    </reaction>
</comment>
<evidence type="ECO:0000259" key="9">
    <source>
        <dbReference type="Pfam" id="PF08125"/>
    </source>
</evidence>
<gene>
    <name evidence="7" type="primary">mtlD</name>
    <name evidence="10" type="ORF">L0M14_18260</name>
</gene>
<feature type="domain" description="Mannitol dehydrogenase C-terminal" evidence="9">
    <location>
        <begin position="202"/>
        <end position="379"/>
    </location>
</feature>
<dbReference type="Gene3D" id="1.10.1040.10">
    <property type="entry name" value="N-(1-d-carboxylethyl)-l-norvaline Dehydrogenase, domain 2"/>
    <property type="match status" value="1"/>
</dbReference>
<dbReference type="EMBL" id="CP090978">
    <property type="protein sequence ID" value="UJF31715.1"/>
    <property type="molecule type" value="Genomic_DNA"/>
</dbReference>
<comment type="similarity">
    <text evidence="1 7">Belongs to the mannitol dehydrogenase family.</text>
</comment>
<dbReference type="Proteomes" id="UP001649230">
    <property type="component" value="Chromosome"/>
</dbReference>
<dbReference type="InterPro" id="IPR000669">
    <property type="entry name" value="Mannitol_DH"/>
</dbReference>
<evidence type="ECO:0000313" key="10">
    <source>
        <dbReference type="EMBL" id="UJF31715.1"/>
    </source>
</evidence>
<evidence type="ECO:0000259" key="8">
    <source>
        <dbReference type="Pfam" id="PF01232"/>
    </source>
</evidence>
<dbReference type="InterPro" id="IPR036291">
    <property type="entry name" value="NAD(P)-bd_dom_sf"/>
</dbReference>
<dbReference type="HAMAP" id="MF_00196">
    <property type="entry name" value="Mannitol_dehydrog"/>
    <property type="match status" value="1"/>
</dbReference>
<evidence type="ECO:0000256" key="4">
    <source>
        <dbReference type="ARBA" id="ARBA00023002"/>
    </source>
</evidence>
<protein>
    <recommendedName>
        <fullName evidence="3 7">Mannitol-1-phosphate 5-dehydrogenase</fullName>
        <ecNumber evidence="2 7">1.1.1.17</ecNumber>
    </recommendedName>
</protein>
<dbReference type="Gene3D" id="3.40.50.720">
    <property type="entry name" value="NAD(P)-binding Rossmann-like Domain"/>
    <property type="match status" value="1"/>
</dbReference>
<dbReference type="RefSeq" id="WP_235118060.1">
    <property type="nucleotide sequence ID" value="NZ_CP090978.1"/>
</dbReference>
<dbReference type="Pfam" id="PF08125">
    <property type="entry name" value="Mannitol_dh_C"/>
    <property type="match status" value="1"/>
</dbReference>
<dbReference type="PROSITE" id="PS00974">
    <property type="entry name" value="MANNITOL_DHGENASE"/>
    <property type="match status" value="1"/>
</dbReference>
<dbReference type="SUPFAM" id="SSF51735">
    <property type="entry name" value="NAD(P)-binding Rossmann-fold domains"/>
    <property type="match status" value="1"/>
</dbReference>
<dbReference type="InterPro" id="IPR023027">
    <property type="entry name" value="Mannitol_DH_CS"/>
</dbReference>
<name>A0ABY3SE65_9BACL</name>
<dbReference type="GO" id="GO:0008926">
    <property type="term" value="F:mannitol-1-phosphate 5-dehydrogenase activity"/>
    <property type="evidence" value="ECO:0007669"/>
    <property type="project" value="UniProtKB-EC"/>
</dbReference>
<feature type="domain" description="Mannitol dehydrogenase N-terminal" evidence="8">
    <location>
        <begin position="1"/>
        <end position="191"/>
    </location>
</feature>
<organism evidence="10 11">
    <name type="scientific">Paenibacillus hexagrammi</name>
    <dbReference type="NCBI Taxonomy" id="2908839"/>
    <lineage>
        <taxon>Bacteria</taxon>
        <taxon>Bacillati</taxon>
        <taxon>Bacillota</taxon>
        <taxon>Bacilli</taxon>
        <taxon>Bacillales</taxon>
        <taxon>Paenibacillaceae</taxon>
        <taxon>Paenibacillus</taxon>
    </lineage>
</organism>
<evidence type="ECO:0000256" key="6">
    <source>
        <dbReference type="ARBA" id="ARBA00048615"/>
    </source>
</evidence>
<dbReference type="PANTHER" id="PTHR30524:SF0">
    <property type="entry name" value="ALTRONATE OXIDOREDUCTASE-RELATED"/>
    <property type="match status" value="1"/>
</dbReference>
<evidence type="ECO:0000256" key="3">
    <source>
        <dbReference type="ARBA" id="ARBA00016219"/>
    </source>
</evidence>
<dbReference type="InterPro" id="IPR013118">
    <property type="entry name" value="Mannitol_DH_C"/>
</dbReference>
<dbReference type="InterPro" id="IPR013131">
    <property type="entry name" value="Mannitol_DH_N"/>
</dbReference>
<dbReference type="NCBIfam" id="NF002649">
    <property type="entry name" value="PRK02318.2-1"/>
    <property type="match status" value="1"/>
</dbReference>
<evidence type="ECO:0000256" key="7">
    <source>
        <dbReference type="HAMAP-Rule" id="MF_00196"/>
    </source>
</evidence>
<dbReference type="PANTHER" id="PTHR30524">
    <property type="entry name" value="MANNITOL-1-PHOSPHATE 5-DEHYDROGENASE"/>
    <property type="match status" value="1"/>
</dbReference>
<evidence type="ECO:0000256" key="1">
    <source>
        <dbReference type="ARBA" id="ARBA00006541"/>
    </source>
</evidence>
<evidence type="ECO:0000256" key="5">
    <source>
        <dbReference type="ARBA" id="ARBA00023027"/>
    </source>
</evidence>
<dbReference type="Pfam" id="PF01232">
    <property type="entry name" value="Mannitol_dh"/>
    <property type="match status" value="1"/>
</dbReference>
<dbReference type="EC" id="1.1.1.17" evidence="2 7"/>
<reference evidence="10 11" key="1">
    <citation type="journal article" date="2024" name="Int. J. Syst. Evol. Microbiol.">
        <title>Paenibacillus hexagrammi sp. nov., a novel bacterium isolated from the gut content of Hexagrammos agrammus.</title>
        <authorList>
            <person name="Jung H.K."/>
            <person name="Kim D.G."/>
            <person name="Zin H."/>
            <person name="Park J."/>
            <person name="Jung H."/>
            <person name="Kim Y.O."/>
            <person name="Kong H.J."/>
            <person name="Kim J.W."/>
            <person name="Kim Y.S."/>
        </authorList>
    </citation>
    <scope>NUCLEOTIDE SEQUENCE [LARGE SCALE GENOMIC DNA]</scope>
    <source>
        <strain evidence="10 11">YPD9-1</strain>
    </source>
</reference>
<dbReference type="SUPFAM" id="SSF48179">
    <property type="entry name" value="6-phosphogluconate dehydrogenase C-terminal domain-like"/>
    <property type="match status" value="1"/>
</dbReference>
<keyword evidence="11" id="KW-1185">Reference proteome</keyword>
<dbReference type="PRINTS" id="PR00084">
    <property type="entry name" value="MTLDHDRGNASE"/>
</dbReference>